<keyword evidence="3" id="KW-1185">Reference proteome</keyword>
<feature type="compositionally biased region" description="Basic and acidic residues" evidence="1">
    <location>
        <begin position="205"/>
        <end position="215"/>
    </location>
</feature>
<dbReference type="AlphaFoldDB" id="W7T962"/>
<gene>
    <name evidence="2" type="ORF">Naga_102269g1</name>
</gene>
<evidence type="ECO:0000313" key="3">
    <source>
        <dbReference type="Proteomes" id="UP000019335"/>
    </source>
</evidence>
<dbReference type="EMBL" id="AZIL01003475">
    <property type="protein sequence ID" value="EWM20023.1"/>
    <property type="molecule type" value="Genomic_DNA"/>
</dbReference>
<dbReference type="Proteomes" id="UP000019335">
    <property type="component" value="Unassembled WGS sequence"/>
</dbReference>
<evidence type="ECO:0000313" key="2">
    <source>
        <dbReference type="EMBL" id="EWM20023.1"/>
    </source>
</evidence>
<name>W7T962_9STRA</name>
<organism evidence="2 3">
    <name type="scientific">Nannochloropsis gaditana</name>
    <dbReference type="NCBI Taxonomy" id="72520"/>
    <lineage>
        <taxon>Eukaryota</taxon>
        <taxon>Sar</taxon>
        <taxon>Stramenopiles</taxon>
        <taxon>Ochrophyta</taxon>
        <taxon>Eustigmatophyceae</taxon>
        <taxon>Eustigmatales</taxon>
        <taxon>Monodopsidaceae</taxon>
        <taxon>Nannochloropsis</taxon>
    </lineage>
</organism>
<reference evidence="2 3" key="1">
    <citation type="journal article" date="2014" name="Mol. Plant">
        <title>Chromosome Scale Genome Assembly and Transcriptome Profiling of Nannochloropsis gaditana in Nitrogen Depletion.</title>
        <authorList>
            <person name="Corteggiani Carpinelli E."/>
            <person name="Telatin A."/>
            <person name="Vitulo N."/>
            <person name="Forcato C."/>
            <person name="D'Angelo M."/>
            <person name="Schiavon R."/>
            <person name="Vezzi A."/>
            <person name="Giacometti G.M."/>
            <person name="Morosinotto T."/>
            <person name="Valle G."/>
        </authorList>
    </citation>
    <scope>NUCLEOTIDE SEQUENCE [LARGE SCALE GENOMIC DNA]</scope>
    <source>
        <strain evidence="2 3">B-31</strain>
    </source>
</reference>
<proteinExistence type="predicted"/>
<protein>
    <submittedName>
        <fullName evidence="2">Uncharacterized protein</fullName>
    </submittedName>
</protein>
<sequence>MELDSVYQAIVGGSSYLGTGDMNIVGEQYARVTVTLDQNGVGLTFFNGAGQTSLIYVPSFVSAVVRSQKILGAEVRYDNFSRWFLHERQQYTLDHSSGECRYSRVRGMGWSRSCPLCPIPHYGQACGQLPLQSFRMGSQRPRRAWVCVPREQHFRQQGRHSHQQAQPVEEPSARCRGRDGGWSSQVQEEYPGSPCGHQELCGPSGRRDGEQRDGLGAHASSRSPDLGRKDPPSSILRA</sequence>
<comment type="caution">
    <text evidence="2">The sequence shown here is derived from an EMBL/GenBank/DDBJ whole genome shotgun (WGS) entry which is preliminary data.</text>
</comment>
<evidence type="ECO:0000256" key="1">
    <source>
        <dbReference type="SAM" id="MobiDB-lite"/>
    </source>
</evidence>
<accession>W7T962</accession>
<feature type="region of interest" description="Disordered" evidence="1">
    <location>
        <begin position="156"/>
        <end position="238"/>
    </location>
</feature>